<feature type="compositionally biased region" description="Polar residues" evidence="1">
    <location>
        <begin position="302"/>
        <end position="313"/>
    </location>
</feature>
<sequence length="334" mass="38158">MKKDPLGSRSFTDVVKGGQATTRIQEDIMRDGPIIMPWVRKPDNKDWLNRCVIRVLKDFSSVGSVNNILINRDYSFSSSYLGDKNILWCFDSVIELEGFLKNRFFLDDCFSSMSRWSKSWSTKRKLVCVKIYGVSVSSWGESFFIKLGNQVGTSVLIEKDTFLRRRLNRGNMLILIPNDRKSIGQIHIYMKGKTYLVHMDVEPKPVSFRGMVNDSGGRSKSDLSNQHNHKKGRRIFEKVLDVLSSSPNKNKNQGVGEVGRGRAEVDKGKRLWVRHSKLKRLPIFYENAKLSIGNKKDARPSIPSQKTTSFSSSDQDRGCVLKTVHWKSGMLLKE</sequence>
<proteinExistence type="predicted"/>
<dbReference type="Proteomes" id="UP001064489">
    <property type="component" value="Chromosome 3"/>
</dbReference>
<feature type="region of interest" description="Disordered" evidence="1">
    <location>
        <begin position="210"/>
        <end position="230"/>
    </location>
</feature>
<organism evidence="2 3">
    <name type="scientific">Acer negundo</name>
    <name type="common">Box elder</name>
    <dbReference type="NCBI Taxonomy" id="4023"/>
    <lineage>
        <taxon>Eukaryota</taxon>
        <taxon>Viridiplantae</taxon>
        <taxon>Streptophyta</taxon>
        <taxon>Embryophyta</taxon>
        <taxon>Tracheophyta</taxon>
        <taxon>Spermatophyta</taxon>
        <taxon>Magnoliopsida</taxon>
        <taxon>eudicotyledons</taxon>
        <taxon>Gunneridae</taxon>
        <taxon>Pentapetalae</taxon>
        <taxon>rosids</taxon>
        <taxon>malvids</taxon>
        <taxon>Sapindales</taxon>
        <taxon>Sapindaceae</taxon>
        <taxon>Hippocastanoideae</taxon>
        <taxon>Acereae</taxon>
        <taxon>Acer</taxon>
    </lineage>
</organism>
<feature type="region of interest" description="Disordered" evidence="1">
    <location>
        <begin position="294"/>
        <end position="315"/>
    </location>
</feature>
<gene>
    <name evidence="2" type="ORF">LWI28_005779</name>
</gene>
<evidence type="ECO:0000313" key="3">
    <source>
        <dbReference type="Proteomes" id="UP001064489"/>
    </source>
</evidence>
<keyword evidence="3" id="KW-1185">Reference proteome</keyword>
<dbReference type="EMBL" id="JAJSOW010000100">
    <property type="protein sequence ID" value="KAI9185273.1"/>
    <property type="molecule type" value="Genomic_DNA"/>
</dbReference>
<reference evidence="2" key="2">
    <citation type="submission" date="2023-02" db="EMBL/GenBank/DDBJ databases">
        <authorList>
            <person name="Swenson N.G."/>
            <person name="Wegrzyn J.L."/>
            <person name="Mcevoy S.L."/>
        </authorList>
    </citation>
    <scope>NUCLEOTIDE SEQUENCE</scope>
    <source>
        <strain evidence="2">91603</strain>
        <tissue evidence="2">Leaf</tissue>
    </source>
</reference>
<reference evidence="2" key="1">
    <citation type="journal article" date="2022" name="Plant J.">
        <title>Strategies of tolerance reflected in two North American maple genomes.</title>
        <authorList>
            <person name="McEvoy S.L."/>
            <person name="Sezen U.U."/>
            <person name="Trouern-Trend A."/>
            <person name="McMahon S.M."/>
            <person name="Schaberg P.G."/>
            <person name="Yang J."/>
            <person name="Wegrzyn J.L."/>
            <person name="Swenson N.G."/>
        </authorList>
    </citation>
    <scope>NUCLEOTIDE SEQUENCE</scope>
    <source>
        <strain evidence="2">91603</strain>
    </source>
</reference>
<evidence type="ECO:0000313" key="2">
    <source>
        <dbReference type="EMBL" id="KAI9185273.1"/>
    </source>
</evidence>
<dbReference type="AlphaFoldDB" id="A0AAD5J3H5"/>
<evidence type="ECO:0008006" key="4">
    <source>
        <dbReference type="Google" id="ProtNLM"/>
    </source>
</evidence>
<comment type="caution">
    <text evidence="2">The sequence shown here is derived from an EMBL/GenBank/DDBJ whole genome shotgun (WGS) entry which is preliminary data.</text>
</comment>
<accession>A0AAD5J3H5</accession>
<protein>
    <recommendedName>
        <fullName evidence="4">DUF4283 domain-containing protein</fullName>
    </recommendedName>
</protein>
<name>A0AAD5J3H5_ACENE</name>
<evidence type="ECO:0000256" key="1">
    <source>
        <dbReference type="SAM" id="MobiDB-lite"/>
    </source>
</evidence>
<feature type="compositionally biased region" description="Polar residues" evidence="1">
    <location>
        <begin position="216"/>
        <end position="226"/>
    </location>
</feature>